<name>A0A9D1LGS1_9BACT</name>
<feature type="chain" id="PRO_5038854883" evidence="1">
    <location>
        <begin position="21"/>
        <end position="237"/>
    </location>
</feature>
<comment type="caution">
    <text evidence="2">The sequence shown here is derived from an EMBL/GenBank/DDBJ whole genome shotgun (WGS) entry which is preliminary data.</text>
</comment>
<gene>
    <name evidence="2" type="ORF">IAD18_00800</name>
</gene>
<sequence>MKKLLAIMSLLIGISLFAGASLDAADKDKFKPTVPNMDSIRINTQDPRSNYYYKRLWRKFLSNDTNMSMQEYRHLYLGYIFQEDYNPYRQSEFSKKIQPLYYKKKHTQAECDTIIKYAELSLADDPFDLNQMQFFIYALKEKKKFARASIWQFRLNHILQAILSTGTGQQDKPWVVINPAHEYNIINFMGLVATDHKAYEGDIDYIVVDRPKDKKIPEGFYFDVSNILKIYNLKFKE</sequence>
<reference evidence="2" key="1">
    <citation type="submission" date="2020-10" db="EMBL/GenBank/DDBJ databases">
        <authorList>
            <person name="Gilroy R."/>
        </authorList>
    </citation>
    <scope>NUCLEOTIDE SEQUENCE</scope>
    <source>
        <strain evidence="2">17073</strain>
    </source>
</reference>
<dbReference type="Proteomes" id="UP000824076">
    <property type="component" value="Unassembled WGS sequence"/>
</dbReference>
<evidence type="ECO:0000313" key="3">
    <source>
        <dbReference type="Proteomes" id="UP000824076"/>
    </source>
</evidence>
<protein>
    <submittedName>
        <fullName evidence="2">DUF4919 domain-containing protein</fullName>
    </submittedName>
</protein>
<evidence type="ECO:0000256" key="1">
    <source>
        <dbReference type="SAM" id="SignalP"/>
    </source>
</evidence>
<feature type="signal peptide" evidence="1">
    <location>
        <begin position="1"/>
        <end position="20"/>
    </location>
</feature>
<dbReference type="InterPro" id="IPR032578">
    <property type="entry name" value="DUF4919"/>
</dbReference>
<dbReference type="EMBL" id="DVMS01000021">
    <property type="protein sequence ID" value="HIU38186.1"/>
    <property type="molecule type" value="Genomic_DNA"/>
</dbReference>
<dbReference type="Pfam" id="PF16266">
    <property type="entry name" value="DUF4919"/>
    <property type="match status" value="1"/>
</dbReference>
<dbReference type="AlphaFoldDB" id="A0A9D1LGS1"/>
<proteinExistence type="predicted"/>
<reference evidence="2" key="2">
    <citation type="journal article" date="2021" name="PeerJ">
        <title>Extensive microbial diversity within the chicken gut microbiome revealed by metagenomics and culture.</title>
        <authorList>
            <person name="Gilroy R."/>
            <person name="Ravi A."/>
            <person name="Getino M."/>
            <person name="Pursley I."/>
            <person name="Horton D.L."/>
            <person name="Alikhan N.F."/>
            <person name="Baker D."/>
            <person name="Gharbi K."/>
            <person name="Hall N."/>
            <person name="Watson M."/>
            <person name="Adriaenssens E.M."/>
            <person name="Foster-Nyarko E."/>
            <person name="Jarju S."/>
            <person name="Secka A."/>
            <person name="Antonio M."/>
            <person name="Oren A."/>
            <person name="Chaudhuri R.R."/>
            <person name="La Ragione R."/>
            <person name="Hildebrand F."/>
            <person name="Pallen M.J."/>
        </authorList>
    </citation>
    <scope>NUCLEOTIDE SEQUENCE</scope>
    <source>
        <strain evidence="2">17073</strain>
    </source>
</reference>
<accession>A0A9D1LGS1</accession>
<evidence type="ECO:0000313" key="2">
    <source>
        <dbReference type="EMBL" id="HIU38186.1"/>
    </source>
</evidence>
<organism evidence="2 3">
    <name type="scientific">Candidatus Limisoma intestinavium</name>
    <dbReference type="NCBI Taxonomy" id="2840856"/>
    <lineage>
        <taxon>Bacteria</taxon>
        <taxon>Pseudomonadati</taxon>
        <taxon>Bacteroidota</taxon>
        <taxon>Bacteroidia</taxon>
        <taxon>Bacteroidales</taxon>
        <taxon>Candidatus Limisoma</taxon>
    </lineage>
</organism>
<keyword evidence="1" id="KW-0732">Signal</keyword>